<dbReference type="RefSeq" id="WP_138925991.1">
    <property type="nucleotide sequence ID" value="NZ_CP034412.1"/>
</dbReference>
<dbReference type="InterPro" id="IPR029052">
    <property type="entry name" value="Metallo-depent_PP-like"/>
</dbReference>
<dbReference type="PANTHER" id="PTHR30337:SF0">
    <property type="entry name" value="NUCLEASE SBCCD SUBUNIT D"/>
    <property type="match status" value="1"/>
</dbReference>
<dbReference type="InterPro" id="IPR041796">
    <property type="entry name" value="Mre11_N"/>
</dbReference>
<dbReference type="InterPro" id="IPR004593">
    <property type="entry name" value="SbcD"/>
</dbReference>
<dbReference type="Pfam" id="PF12320">
    <property type="entry name" value="SbcD_C"/>
    <property type="match status" value="1"/>
</dbReference>
<accession>A0A5B7WUB7</accession>
<gene>
    <name evidence="7 10" type="primary">sbcD</name>
    <name evidence="10" type="ORF">GcLGCM259_1085</name>
</gene>
<proteinExistence type="inferred from homology"/>
<evidence type="ECO:0000313" key="11">
    <source>
        <dbReference type="Proteomes" id="UP000307000"/>
    </source>
</evidence>
<keyword evidence="5 7" id="KW-0378">Hydrolase</keyword>
<dbReference type="PANTHER" id="PTHR30337">
    <property type="entry name" value="COMPONENT OF ATP-DEPENDENT DSDNA EXONUCLEASE"/>
    <property type="match status" value="1"/>
</dbReference>
<dbReference type="GO" id="GO:0006310">
    <property type="term" value="P:DNA recombination"/>
    <property type="evidence" value="ECO:0007669"/>
    <property type="project" value="UniProtKB-KW"/>
</dbReference>
<organism evidence="10 11">
    <name type="scientific">Glutamicibacter creatinolyticus</name>
    <dbReference type="NCBI Taxonomy" id="162496"/>
    <lineage>
        <taxon>Bacteria</taxon>
        <taxon>Bacillati</taxon>
        <taxon>Actinomycetota</taxon>
        <taxon>Actinomycetes</taxon>
        <taxon>Micrococcales</taxon>
        <taxon>Micrococcaceae</taxon>
        <taxon>Glutamicibacter</taxon>
    </lineage>
</organism>
<dbReference type="GO" id="GO:0004519">
    <property type="term" value="F:endonuclease activity"/>
    <property type="evidence" value="ECO:0007669"/>
    <property type="project" value="UniProtKB-KW"/>
</dbReference>
<feature type="domain" description="Calcineurin-like phosphoesterase" evidence="8">
    <location>
        <begin position="1"/>
        <end position="87"/>
    </location>
</feature>
<comment type="function">
    <text evidence="7">SbcCD cleaves DNA hairpin structures. These structures can inhibit DNA replication and are intermediates in certain DNA recombination reactions. The complex acts as a 3'-&gt;5' double strand exonuclease that can open hairpins. It also has a 5' single-strand endonuclease activity.</text>
</comment>
<dbReference type="InterPro" id="IPR004843">
    <property type="entry name" value="Calcineurin-like_PHP"/>
</dbReference>
<evidence type="ECO:0000256" key="2">
    <source>
        <dbReference type="ARBA" id="ARBA00011322"/>
    </source>
</evidence>
<reference evidence="10 11" key="1">
    <citation type="submission" date="2018-12" db="EMBL/GenBank/DDBJ databases">
        <title>Complete Genome Sequence of Glutamicibacter creatinolyticus strain LGCM259,isolated from an abscess of a 12-year-old mare in Italy.</title>
        <authorList>
            <person name="Santos R.G."/>
            <person name="Silva A.L."/>
            <person name="Seyffert N."/>
            <person name="Castro T.L.P."/>
            <person name="Attili A.R."/>
            <person name="Rifici C."/>
            <person name="Mazzullo G."/>
            <person name="Brenig B."/>
            <person name="Venanzi F."/>
            <person name="Azevedo V."/>
        </authorList>
    </citation>
    <scope>NUCLEOTIDE SEQUENCE [LARGE SCALE GENOMIC DNA]</scope>
    <source>
        <strain evidence="10 11">LGCM 259</strain>
    </source>
</reference>
<keyword evidence="6 7" id="KW-0269">Exonuclease</keyword>
<dbReference type="KEGG" id="gcr:GcLGCM259_1085"/>
<feature type="domain" description="Nuclease SbcCD subunit D C-terminal" evidence="9">
    <location>
        <begin position="271"/>
        <end position="359"/>
    </location>
</feature>
<evidence type="ECO:0000313" key="10">
    <source>
        <dbReference type="EMBL" id="QCY46830.1"/>
    </source>
</evidence>
<sequence length="388" mass="42692">MRLLHTSDWHLGRSFHGASLLENQRAVLEELVRLVKERHIDVVLISGDIYDRALPQVDAVKLCNSILGQLRAAGAKVIITSGNHDSAARLGFAAELIDAAGVHIIADTTRMSTPVMVQGEDHQIAVYGIPYLEPRMVMAELEAEKLSHESVVAAAVTRIQQDLAARRAAADTPVLAFSMAHLFAAGGVGSDSERELSVGNLDVVPVELFGLFDYSALGHLHGRQRLSDTVRYSGSPLAYSFSEANQRKAVWIIDTDASGVKEVEAVELPVPKKLAILRGKLQELLEDPELAWAEEAWCQVTLTDTDRPAEAMTRVRTRFPDTVVLLFAPEASTRNTRESYAQRLARAKSTKEVCTDFIDHVRHRPADEHEQELVASVIRSVREAGSEK</sequence>
<evidence type="ECO:0000259" key="9">
    <source>
        <dbReference type="Pfam" id="PF12320"/>
    </source>
</evidence>
<dbReference type="SUPFAM" id="SSF56300">
    <property type="entry name" value="Metallo-dependent phosphatases"/>
    <property type="match status" value="1"/>
</dbReference>
<dbReference type="Gene3D" id="3.60.21.10">
    <property type="match status" value="1"/>
</dbReference>
<evidence type="ECO:0000256" key="5">
    <source>
        <dbReference type="ARBA" id="ARBA00022801"/>
    </source>
</evidence>
<keyword evidence="7" id="KW-0255">Endonuclease</keyword>
<comment type="similarity">
    <text evidence="1 7">Belongs to the SbcD family.</text>
</comment>
<dbReference type="Proteomes" id="UP000307000">
    <property type="component" value="Chromosome"/>
</dbReference>
<evidence type="ECO:0000256" key="6">
    <source>
        <dbReference type="ARBA" id="ARBA00022839"/>
    </source>
</evidence>
<dbReference type="InterPro" id="IPR026843">
    <property type="entry name" value="SbcD_C"/>
</dbReference>
<dbReference type="AlphaFoldDB" id="A0A5B7WUB7"/>
<evidence type="ECO:0000256" key="3">
    <source>
        <dbReference type="ARBA" id="ARBA00013365"/>
    </source>
</evidence>
<dbReference type="GO" id="GO:0008408">
    <property type="term" value="F:3'-5' exonuclease activity"/>
    <property type="evidence" value="ECO:0007669"/>
    <property type="project" value="InterPro"/>
</dbReference>
<keyword evidence="7" id="KW-0233">DNA recombination</keyword>
<evidence type="ECO:0000256" key="1">
    <source>
        <dbReference type="ARBA" id="ARBA00010555"/>
    </source>
</evidence>
<dbReference type="GO" id="GO:0006260">
    <property type="term" value="P:DNA replication"/>
    <property type="evidence" value="ECO:0007669"/>
    <property type="project" value="UniProtKB-KW"/>
</dbReference>
<keyword evidence="7" id="KW-0235">DNA replication</keyword>
<evidence type="ECO:0000259" key="8">
    <source>
        <dbReference type="Pfam" id="PF00149"/>
    </source>
</evidence>
<protein>
    <recommendedName>
        <fullName evidence="3 7">Nuclease SbcCD subunit D</fullName>
    </recommendedName>
</protein>
<dbReference type="InterPro" id="IPR050535">
    <property type="entry name" value="DNA_Repair-Maintenance_Comp"/>
</dbReference>
<keyword evidence="11" id="KW-1185">Reference proteome</keyword>
<keyword evidence="4 7" id="KW-0540">Nuclease</keyword>
<name>A0A5B7WUB7_9MICC</name>
<evidence type="ECO:0000256" key="7">
    <source>
        <dbReference type="RuleBase" id="RU363069"/>
    </source>
</evidence>
<dbReference type="NCBIfam" id="TIGR00619">
    <property type="entry name" value="sbcd"/>
    <property type="match status" value="1"/>
</dbReference>
<dbReference type="EMBL" id="CP034412">
    <property type="protein sequence ID" value="QCY46830.1"/>
    <property type="molecule type" value="Genomic_DNA"/>
</dbReference>
<dbReference type="CDD" id="cd00840">
    <property type="entry name" value="MPP_Mre11_N"/>
    <property type="match status" value="1"/>
</dbReference>
<dbReference type="Pfam" id="PF00149">
    <property type="entry name" value="Metallophos"/>
    <property type="match status" value="1"/>
</dbReference>
<comment type="subunit">
    <text evidence="2 7">Heterodimer of SbcC and SbcD.</text>
</comment>
<evidence type="ECO:0000256" key="4">
    <source>
        <dbReference type="ARBA" id="ARBA00022722"/>
    </source>
</evidence>